<evidence type="ECO:0000256" key="1">
    <source>
        <dbReference type="ARBA" id="ARBA00003294"/>
    </source>
</evidence>
<dbReference type="GO" id="GO:0009089">
    <property type="term" value="P:lysine biosynthetic process via diaminopimelate"/>
    <property type="evidence" value="ECO:0007669"/>
    <property type="project" value="UniProtKB-UniRule"/>
</dbReference>
<proteinExistence type="inferred from homology"/>
<dbReference type="GO" id="GO:0019877">
    <property type="term" value="P:diaminopimelate biosynthetic process"/>
    <property type="evidence" value="ECO:0007669"/>
    <property type="project" value="UniProtKB-UniRule"/>
</dbReference>
<dbReference type="CDD" id="cd00950">
    <property type="entry name" value="DHDPS"/>
    <property type="match status" value="1"/>
</dbReference>
<dbReference type="PRINTS" id="PR00146">
    <property type="entry name" value="DHPICSNTHASE"/>
</dbReference>
<evidence type="ECO:0000313" key="17">
    <source>
        <dbReference type="Proteomes" id="UP000006002"/>
    </source>
</evidence>
<feature type="active site" description="Schiff-base intermediate with substrate" evidence="12 14">
    <location>
        <position position="181"/>
    </location>
</feature>
<dbReference type="eggNOG" id="COG0329">
    <property type="taxonomic scope" value="Bacteria"/>
</dbReference>
<comment type="similarity">
    <text evidence="3 12 13">Belongs to the DapA family.</text>
</comment>
<keyword evidence="5 12" id="KW-0963">Cytoplasm</keyword>
<evidence type="ECO:0000256" key="11">
    <source>
        <dbReference type="ARBA" id="ARBA00047836"/>
    </source>
</evidence>
<dbReference type="PROSITE" id="PS00666">
    <property type="entry name" value="DHDPS_2"/>
    <property type="match status" value="1"/>
</dbReference>
<gene>
    <name evidence="12 16" type="primary">dapA</name>
    <name evidence="16" type="ORF">RUMOBE_00465</name>
</gene>
<dbReference type="InterPro" id="IPR020625">
    <property type="entry name" value="Schiff_base-form_aldolases_AS"/>
</dbReference>
<dbReference type="EC" id="4.3.3.7" evidence="4 12"/>
<comment type="caution">
    <text evidence="16">The sequence shown here is derived from an EMBL/GenBank/DDBJ whole genome shotgun (WGS) entry which is preliminary data.</text>
</comment>
<evidence type="ECO:0000256" key="9">
    <source>
        <dbReference type="ARBA" id="ARBA00023239"/>
    </source>
</evidence>
<evidence type="ECO:0000256" key="2">
    <source>
        <dbReference type="ARBA" id="ARBA00005120"/>
    </source>
</evidence>
<dbReference type="GO" id="GO:0008840">
    <property type="term" value="F:4-hydroxy-tetrahydrodipicolinate synthase activity"/>
    <property type="evidence" value="ECO:0007669"/>
    <property type="project" value="UniProtKB-UniRule"/>
</dbReference>
<dbReference type="SUPFAM" id="SSF51569">
    <property type="entry name" value="Aldolase"/>
    <property type="match status" value="1"/>
</dbReference>
<reference evidence="16 17" key="2">
    <citation type="submission" date="2007-04" db="EMBL/GenBank/DDBJ databases">
        <title>Draft genome sequence of Ruminococcus obeum (ATCC 29174).</title>
        <authorList>
            <person name="Sudarsanam P."/>
            <person name="Ley R."/>
            <person name="Guruge J."/>
            <person name="Turnbaugh P.J."/>
            <person name="Mahowald M."/>
            <person name="Liep D."/>
            <person name="Gordon J."/>
        </authorList>
    </citation>
    <scope>NUCLEOTIDE SEQUENCE [LARGE SCALE GENOMIC DNA]</scope>
    <source>
        <strain evidence="16 17">ATCC 29174</strain>
    </source>
</reference>
<comment type="caution">
    <text evidence="12">Was originally thought to be a dihydrodipicolinate synthase (DHDPS), catalyzing the condensation of (S)-aspartate-beta-semialdehyde [(S)-ASA] and pyruvate to dihydrodipicolinate (DHDP). However, it was shown in E.coli that the product of the enzymatic reaction is not dihydrodipicolinate but in fact (4S)-4-hydroxy-2,3,4,5-tetrahydro-(2S)-dipicolinic acid (HTPA), and that the consecutive dehydration reaction leading to DHDP is not spontaneous but catalyzed by DapB.</text>
</comment>
<protein>
    <recommendedName>
        <fullName evidence="4 12">4-hydroxy-tetrahydrodipicolinate synthase</fullName>
        <shortName evidence="12">HTPA synthase</shortName>
        <ecNumber evidence="4 12">4.3.3.7</ecNumber>
    </recommendedName>
</protein>
<evidence type="ECO:0000256" key="10">
    <source>
        <dbReference type="ARBA" id="ARBA00023270"/>
    </source>
</evidence>
<dbReference type="InterPro" id="IPR005263">
    <property type="entry name" value="DapA"/>
</dbReference>
<evidence type="ECO:0000256" key="8">
    <source>
        <dbReference type="ARBA" id="ARBA00023154"/>
    </source>
</evidence>
<dbReference type="Gene3D" id="3.20.20.70">
    <property type="entry name" value="Aldolase class I"/>
    <property type="match status" value="1"/>
</dbReference>
<dbReference type="UniPathway" id="UPA00034">
    <property type="reaction ID" value="UER00017"/>
</dbReference>
<dbReference type="GO" id="GO:0005829">
    <property type="term" value="C:cytosol"/>
    <property type="evidence" value="ECO:0007669"/>
    <property type="project" value="TreeGrafter"/>
</dbReference>
<comment type="subunit">
    <text evidence="12">Homotetramer; dimer of dimers.</text>
</comment>
<dbReference type="Proteomes" id="UP000006002">
    <property type="component" value="Unassembled WGS sequence"/>
</dbReference>
<dbReference type="PROSITE" id="PS00665">
    <property type="entry name" value="DHDPS_1"/>
    <property type="match status" value="1"/>
</dbReference>
<dbReference type="AlphaFoldDB" id="A5ZN98"/>
<evidence type="ECO:0000256" key="7">
    <source>
        <dbReference type="ARBA" id="ARBA00022915"/>
    </source>
</evidence>
<comment type="pathway">
    <text evidence="2 12">Amino-acid biosynthesis; L-lysine biosynthesis via DAP pathway; (S)-tetrahydrodipicolinate from L-aspartate: step 3/4.</text>
</comment>
<reference evidence="16 17" key="1">
    <citation type="submission" date="2007-03" db="EMBL/GenBank/DDBJ databases">
        <authorList>
            <person name="Fulton L."/>
            <person name="Clifton S."/>
            <person name="Fulton B."/>
            <person name="Xu J."/>
            <person name="Minx P."/>
            <person name="Pepin K.H."/>
            <person name="Johnson M."/>
            <person name="Thiruvilangam P."/>
            <person name="Bhonagiri V."/>
            <person name="Nash W.E."/>
            <person name="Mardis E.R."/>
            <person name="Wilson R.K."/>
        </authorList>
    </citation>
    <scope>NUCLEOTIDE SEQUENCE [LARGE SCALE GENOMIC DNA]</scope>
    <source>
        <strain evidence="16 17">ATCC 29174</strain>
    </source>
</reference>
<dbReference type="NCBIfam" id="TIGR00674">
    <property type="entry name" value="dapA"/>
    <property type="match status" value="1"/>
</dbReference>
<organism evidence="16 17">
    <name type="scientific">Blautia obeum ATCC 29174</name>
    <dbReference type="NCBI Taxonomy" id="411459"/>
    <lineage>
        <taxon>Bacteria</taxon>
        <taxon>Bacillati</taxon>
        <taxon>Bacillota</taxon>
        <taxon>Clostridia</taxon>
        <taxon>Lachnospirales</taxon>
        <taxon>Lachnospiraceae</taxon>
        <taxon>Blautia</taxon>
    </lineage>
</organism>
<feature type="binding site" evidence="12 15">
    <location>
        <position position="63"/>
    </location>
    <ligand>
        <name>pyruvate</name>
        <dbReference type="ChEBI" id="CHEBI:15361"/>
    </ligand>
</feature>
<dbReference type="InterPro" id="IPR002220">
    <property type="entry name" value="DapA-like"/>
</dbReference>
<comment type="catalytic activity">
    <reaction evidence="11 12">
        <text>L-aspartate 4-semialdehyde + pyruvate = (2S,4S)-4-hydroxy-2,3,4,5-tetrahydrodipicolinate + H2O + H(+)</text>
        <dbReference type="Rhea" id="RHEA:34171"/>
        <dbReference type="ChEBI" id="CHEBI:15361"/>
        <dbReference type="ChEBI" id="CHEBI:15377"/>
        <dbReference type="ChEBI" id="CHEBI:15378"/>
        <dbReference type="ChEBI" id="CHEBI:67139"/>
        <dbReference type="ChEBI" id="CHEBI:537519"/>
        <dbReference type="EC" id="4.3.3.7"/>
    </reaction>
</comment>
<evidence type="ECO:0000313" key="16">
    <source>
        <dbReference type="EMBL" id="EDM89342.1"/>
    </source>
</evidence>
<dbReference type="InterPro" id="IPR020624">
    <property type="entry name" value="Schiff_base-form_aldolases_CS"/>
</dbReference>
<evidence type="ECO:0000256" key="5">
    <source>
        <dbReference type="ARBA" id="ARBA00022490"/>
    </source>
</evidence>
<dbReference type="PIRSF" id="PIRSF001365">
    <property type="entry name" value="DHDPS"/>
    <property type="match status" value="1"/>
</dbReference>
<dbReference type="HAMAP" id="MF_00418">
    <property type="entry name" value="DapA"/>
    <property type="match status" value="1"/>
</dbReference>
<dbReference type="HOGENOM" id="CLU_049343_7_0_9"/>
<dbReference type="PANTHER" id="PTHR12128:SF66">
    <property type="entry name" value="4-HYDROXY-2-OXOGLUTARATE ALDOLASE, MITOCHONDRIAL"/>
    <property type="match status" value="1"/>
</dbReference>
<comment type="function">
    <text evidence="1 12">Catalyzes the condensation of (S)-aspartate-beta-semialdehyde [(S)-ASA] and pyruvate to 4-hydroxy-tetrahydrodipicolinate (HTPA).</text>
</comment>
<feature type="site" description="Part of a proton relay during catalysis" evidence="12">
    <location>
        <position position="62"/>
    </location>
</feature>
<dbReference type="Pfam" id="PF00701">
    <property type="entry name" value="DHDPS"/>
    <property type="match status" value="1"/>
</dbReference>
<evidence type="ECO:0000256" key="3">
    <source>
        <dbReference type="ARBA" id="ARBA00007592"/>
    </source>
</evidence>
<feature type="active site" description="Proton donor/acceptor" evidence="12 14">
    <location>
        <position position="152"/>
    </location>
</feature>
<keyword evidence="7 12" id="KW-0220">Diaminopimelate biosynthesis</keyword>
<dbReference type="InterPro" id="IPR013785">
    <property type="entry name" value="Aldolase_TIM"/>
</dbReference>
<dbReference type="EMBL" id="AAVO02000001">
    <property type="protein sequence ID" value="EDM89342.1"/>
    <property type="molecule type" value="Genomic_DNA"/>
</dbReference>
<keyword evidence="10 12" id="KW-0704">Schiff base</keyword>
<keyword evidence="6 12" id="KW-0028">Amino-acid biosynthesis</keyword>
<sequence length="313" mass="33348">MPTNNINYRRIKGGVKMAIFKGAGVAIVTPMYEDGKVNYDKLEELLEFQIANSTDAIIICGTTGESSTMTHGEHLKTIKFAIDKVNKRVPVIAGTGSNCTETAIMMSKEAASYGADALLVVTPYYNKATQKGLIAHYTAIANAVPETPIIMYNVPSRTGCNIQPATVATLVKNVKNIVGLKAASGDLSQIAKTVSLAGADLELYSGNDDQVLPILSLGGLGVISVLSNVAPKETHDMVMKFMEGDTAGAAKIQIDAIPLINALFCEVNPIPVKTALNLMGMNVGPLRMPLCEMEESNKETLKKALQDFGIKLA</sequence>
<evidence type="ECO:0000256" key="14">
    <source>
        <dbReference type="PIRSR" id="PIRSR001365-1"/>
    </source>
</evidence>
<evidence type="ECO:0000256" key="6">
    <source>
        <dbReference type="ARBA" id="ARBA00022605"/>
    </source>
</evidence>
<feature type="site" description="Part of a proton relay during catalysis" evidence="12">
    <location>
        <position position="125"/>
    </location>
</feature>
<comment type="subcellular location">
    <subcellularLocation>
        <location evidence="12">Cytoplasm</location>
    </subcellularLocation>
</comment>
<keyword evidence="8 12" id="KW-0457">Lysine biosynthesis</keyword>
<accession>A5ZN98</accession>
<evidence type="ECO:0000256" key="15">
    <source>
        <dbReference type="PIRSR" id="PIRSR001365-2"/>
    </source>
</evidence>
<evidence type="ECO:0000256" key="13">
    <source>
        <dbReference type="PIRNR" id="PIRNR001365"/>
    </source>
</evidence>
<evidence type="ECO:0000256" key="4">
    <source>
        <dbReference type="ARBA" id="ARBA00012086"/>
    </source>
</evidence>
<feature type="binding site" evidence="12 15">
    <location>
        <position position="223"/>
    </location>
    <ligand>
        <name>pyruvate</name>
        <dbReference type="ChEBI" id="CHEBI:15361"/>
    </ligand>
</feature>
<keyword evidence="9 12" id="KW-0456">Lyase</keyword>
<dbReference type="PANTHER" id="PTHR12128">
    <property type="entry name" value="DIHYDRODIPICOLINATE SYNTHASE"/>
    <property type="match status" value="1"/>
</dbReference>
<dbReference type="SMART" id="SM01130">
    <property type="entry name" value="DHDPS"/>
    <property type="match status" value="1"/>
</dbReference>
<name>A5ZN98_9FIRM</name>
<evidence type="ECO:0000256" key="12">
    <source>
        <dbReference type="HAMAP-Rule" id="MF_00418"/>
    </source>
</evidence>